<evidence type="ECO:0000313" key="2">
    <source>
        <dbReference type="EMBL" id="GEO23696.1"/>
    </source>
</evidence>
<dbReference type="EMBL" id="BJYV01000026">
    <property type="protein sequence ID" value="GEO23696.1"/>
    <property type="molecule type" value="Genomic_DNA"/>
</dbReference>
<proteinExistence type="predicted"/>
<gene>
    <name evidence="2" type="ORF">CQA01_42300</name>
</gene>
<reference evidence="2 3" key="1">
    <citation type="submission" date="2019-07" db="EMBL/GenBank/DDBJ databases">
        <title>Whole genome shotgun sequence of Cyclobacterium qasimii NBRC 106168.</title>
        <authorList>
            <person name="Hosoyama A."/>
            <person name="Uohara A."/>
            <person name="Ohji S."/>
            <person name="Ichikawa N."/>
        </authorList>
    </citation>
    <scope>NUCLEOTIDE SEQUENCE [LARGE SCALE GENOMIC DNA]</scope>
    <source>
        <strain evidence="2 3">NBRC 106168</strain>
    </source>
</reference>
<accession>A0A512CHN7</accession>
<keyword evidence="2" id="KW-0436">Ligase</keyword>
<dbReference type="SUPFAM" id="SSF54001">
    <property type="entry name" value="Cysteine proteinases"/>
    <property type="match status" value="1"/>
</dbReference>
<evidence type="ECO:0000313" key="3">
    <source>
        <dbReference type="Proteomes" id="UP000321301"/>
    </source>
</evidence>
<sequence length="219" mass="24521">MKKLTTVLLLVFGLLTLSCNSKEPWDNWKTGDILFQNGDCGDFCDAIKKVTAGYQGQSFSHNGMLINENGNWMVLEAVSQGVKMTPLEDFLNRYTTGEGYPKVNVGRLKEANQHLIPEAILFGKTLIGKPYDNDFDLENDAYYCSELIHFSLMKANKGLPVFDTPPMTFKDPATNETFPVWKKYFAKLNLEIPEGEPGLNPGGMSLSPALDMIHNFEKP</sequence>
<keyword evidence="1" id="KW-0732">Signal</keyword>
<dbReference type="AlphaFoldDB" id="A0A512CHN7"/>
<comment type="caution">
    <text evidence="2">The sequence shown here is derived from an EMBL/GenBank/DDBJ whole genome shotgun (WGS) entry which is preliminary data.</text>
</comment>
<evidence type="ECO:0000256" key="1">
    <source>
        <dbReference type="SAM" id="SignalP"/>
    </source>
</evidence>
<dbReference type="Proteomes" id="UP000321301">
    <property type="component" value="Unassembled WGS sequence"/>
</dbReference>
<protein>
    <submittedName>
        <fullName evidence="2">UDP-N-acetylmuramoylalanyl-D-glutamate--2, 6-diaminopimelate ligase</fullName>
    </submittedName>
</protein>
<dbReference type="RefSeq" id="WP_020892712.1">
    <property type="nucleotide sequence ID" value="NZ_BJYV01000026.1"/>
</dbReference>
<dbReference type="Pfam" id="PF05708">
    <property type="entry name" value="Peptidase_C92"/>
    <property type="match status" value="1"/>
</dbReference>
<feature type="chain" id="PRO_5022042387" evidence="1">
    <location>
        <begin position="22"/>
        <end position="219"/>
    </location>
</feature>
<keyword evidence="3" id="KW-1185">Reference proteome</keyword>
<dbReference type="InterPro" id="IPR038765">
    <property type="entry name" value="Papain-like_cys_pep_sf"/>
</dbReference>
<dbReference type="InterPro" id="IPR024453">
    <property type="entry name" value="Peptidase_C92"/>
</dbReference>
<dbReference type="PROSITE" id="PS51257">
    <property type="entry name" value="PROKAR_LIPOPROTEIN"/>
    <property type="match status" value="1"/>
</dbReference>
<organism evidence="2 3">
    <name type="scientific">Cyclobacterium qasimii</name>
    <dbReference type="NCBI Taxonomy" id="1350429"/>
    <lineage>
        <taxon>Bacteria</taxon>
        <taxon>Pseudomonadati</taxon>
        <taxon>Bacteroidota</taxon>
        <taxon>Cytophagia</taxon>
        <taxon>Cytophagales</taxon>
        <taxon>Cyclobacteriaceae</taxon>
        <taxon>Cyclobacterium</taxon>
    </lineage>
</organism>
<feature type="signal peptide" evidence="1">
    <location>
        <begin position="1"/>
        <end position="21"/>
    </location>
</feature>
<dbReference type="Gene3D" id="3.90.1720.10">
    <property type="entry name" value="endopeptidase domain like (from Nostoc punctiforme)"/>
    <property type="match status" value="1"/>
</dbReference>
<name>A0A512CHN7_9BACT</name>
<dbReference type="GO" id="GO:0016874">
    <property type="term" value="F:ligase activity"/>
    <property type="evidence" value="ECO:0007669"/>
    <property type="project" value="UniProtKB-KW"/>
</dbReference>